<protein>
    <submittedName>
        <fullName evidence="6">Indoleamine 2,3-dioxygenase</fullName>
    </submittedName>
</protein>
<comment type="caution">
    <text evidence="6">The sequence shown here is derived from an EMBL/GenBank/DDBJ whole genome shotgun (WGS) entry which is preliminary data.</text>
</comment>
<dbReference type="GO" id="GO:0019441">
    <property type="term" value="P:L-tryptophan catabolic process to kynurenine"/>
    <property type="evidence" value="ECO:0007669"/>
    <property type="project" value="InterPro"/>
</dbReference>
<gene>
    <name evidence="6" type="ORF">BT67DRAFT_387597</name>
</gene>
<dbReference type="Pfam" id="PF01231">
    <property type="entry name" value="IDO"/>
    <property type="match status" value="1"/>
</dbReference>
<dbReference type="PROSITE" id="PS00876">
    <property type="entry name" value="IDO_1"/>
    <property type="match status" value="1"/>
</dbReference>
<evidence type="ECO:0000313" key="7">
    <source>
        <dbReference type="Proteomes" id="UP001304895"/>
    </source>
</evidence>
<comment type="similarity">
    <text evidence="1">Belongs to the indoleamine 2,3-dioxygenase family.</text>
</comment>
<dbReference type="GO" id="GO:0005737">
    <property type="term" value="C:cytoplasm"/>
    <property type="evidence" value="ECO:0007669"/>
    <property type="project" value="TreeGrafter"/>
</dbReference>
<evidence type="ECO:0000256" key="2">
    <source>
        <dbReference type="ARBA" id="ARBA00022723"/>
    </source>
</evidence>
<evidence type="ECO:0000256" key="3">
    <source>
        <dbReference type="ARBA" id="ARBA00023004"/>
    </source>
</evidence>
<dbReference type="InterPro" id="IPR037217">
    <property type="entry name" value="Trp/Indoleamine_2_3_dOase-like"/>
</dbReference>
<keyword evidence="3 4" id="KW-0408">Iron</keyword>
<feature type="region of interest" description="Disordered" evidence="5">
    <location>
        <begin position="1"/>
        <end position="20"/>
    </location>
</feature>
<dbReference type="AlphaFoldDB" id="A0AAN6ZA75"/>
<feature type="region of interest" description="Disordered" evidence="5">
    <location>
        <begin position="268"/>
        <end position="289"/>
    </location>
</feature>
<feature type="binding site" description="proximal binding residue" evidence="4">
    <location>
        <position position="389"/>
    </location>
    <ligand>
        <name>heme b</name>
        <dbReference type="ChEBI" id="CHEBI:60344"/>
    </ligand>
    <ligandPart>
        <name>Fe</name>
        <dbReference type="ChEBI" id="CHEBI:18248"/>
    </ligandPart>
</feature>
<keyword evidence="7" id="KW-1185">Reference proteome</keyword>
<dbReference type="SUPFAM" id="SSF140959">
    <property type="entry name" value="Indolic compounds 2,3-dioxygenase-like"/>
    <property type="match status" value="1"/>
</dbReference>
<accession>A0AAN6ZA75</accession>
<organism evidence="6 7">
    <name type="scientific">Trichocladium antarcticum</name>
    <dbReference type="NCBI Taxonomy" id="1450529"/>
    <lineage>
        <taxon>Eukaryota</taxon>
        <taxon>Fungi</taxon>
        <taxon>Dikarya</taxon>
        <taxon>Ascomycota</taxon>
        <taxon>Pezizomycotina</taxon>
        <taxon>Sordariomycetes</taxon>
        <taxon>Sordariomycetidae</taxon>
        <taxon>Sordariales</taxon>
        <taxon>Chaetomiaceae</taxon>
        <taxon>Trichocladium</taxon>
    </lineage>
</organism>
<evidence type="ECO:0000313" key="6">
    <source>
        <dbReference type="EMBL" id="KAK4131570.1"/>
    </source>
</evidence>
<evidence type="ECO:0000256" key="5">
    <source>
        <dbReference type="SAM" id="MobiDB-lite"/>
    </source>
</evidence>
<dbReference type="GO" id="GO:0033754">
    <property type="term" value="F:indoleamine 2,3-dioxygenase activity"/>
    <property type="evidence" value="ECO:0007669"/>
    <property type="project" value="TreeGrafter"/>
</dbReference>
<evidence type="ECO:0000256" key="4">
    <source>
        <dbReference type="PIRSR" id="PIRSR600898-1"/>
    </source>
</evidence>
<dbReference type="PANTHER" id="PTHR28657">
    <property type="entry name" value="INDOLEAMINE 2,3-DIOXYGENASE"/>
    <property type="match status" value="1"/>
</dbReference>
<evidence type="ECO:0000256" key="1">
    <source>
        <dbReference type="ARBA" id="ARBA00007119"/>
    </source>
</evidence>
<dbReference type="InterPro" id="IPR000898">
    <property type="entry name" value="Indolamine_dOase"/>
</dbReference>
<reference evidence="6" key="1">
    <citation type="journal article" date="2023" name="Mol. Phylogenet. Evol.">
        <title>Genome-scale phylogeny and comparative genomics of the fungal order Sordariales.</title>
        <authorList>
            <person name="Hensen N."/>
            <person name="Bonometti L."/>
            <person name="Westerberg I."/>
            <person name="Brannstrom I.O."/>
            <person name="Guillou S."/>
            <person name="Cros-Aarteil S."/>
            <person name="Calhoun S."/>
            <person name="Haridas S."/>
            <person name="Kuo A."/>
            <person name="Mondo S."/>
            <person name="Pangilinan J."/>
            <person name="Riley R."/>
            <person name="LaButti K."/>
            <person name="Andreopoulos B."/>
            <person name="Lipzen A."/>
            <person name="Chen C."/>
            <person name="Yan M."/>
            <person name="Daum C."/>
            <person name="Ng V."/>
            <person name="Clum A."/>
            <person name="Steindorff A."/>
            <person name="Ohm R.A."/>
            <person name="Martin F."/>
            <person name="Silar P."/>
            <person name="Natvig D.O."/>
            <person name="Lalanne C."/>
            <person name="Gautier V."/>
            <person name="Ament-Velasquez S.L."/>
            <person name="Kruys A."/>
            <person name="Hutchinson M.I."/>
            <person name="Powell A.J."/>
            <person name="Barry K."/>
            <person name="Miller A.N."/>
            <person name="Grigoriev I.V."/>
            <person name="Debuchy R."/>
            <person name="Gladieux P."/>
            <person name="Hiltunen Thoren M."/>
            <person name="Johannesson H."/>
        </authorList>
    </citation>
    <scope>NUCLEOTIDE SEQUENCE</scope>
    <source>
        <strain evidence="6">CBS 123565</strain>
    </source>
</reference>
<sequence>MSPYETLPLPHTETSVGSSDTVHPLLQEHAITRNGFLPETQPLGRLPHPYYSPWESLVGSLAASIQDRTLRPQVDRLPVLSTEYLTTEPEWRRACVVLGFLTHGYVWGGDVAAEVLPPSIAVPLLAVSDHLGIPPVATYACVNLWNFRSTSPALDLTDLDALHALHTFTGTRDESWFYVVSVAMEARGAAIIPTMLDALASLTARDLPAATAALASLTACIAALGALLARMDENCRPLVFYHRIRPFLAGSKNMAAAGLPNGVFYHEGDGDGDGDGDGRAGQWRQLRGGSNGQSSLIQFLDLVLGVEHTAHGNSNPDKPQEMSFHEEVRGYMPAPHRRFLQHVAETYPGGMRQGVAELLEGGRLSVEQGRLQDAFQTATRTLAEFRNQHLQMVARYIIIPSRQPNGDQGVNLATASSRLKTESGAKMATSGGELTGTGGTALLPFLKQSRDETSRAGEFPCRV</sequence>
<dbReference type="GO" id="GO:0020037">
    <property type="term" value="F:heme binding"/>
    <property type="evidence" value="ECO:0007669"/>
    <property type="project" value="InterPro"/>
</dbReference>
<keyword evidence="2 4" id="KW-0479">Metal-binding</keyword>
<dbReference type="PANTHER" id="PTHR28657:SF10">
    <property type="entry name" value="INDOLEAMINE 2,3-DIOXYGENASE"/>
    <property type="match status" value="1"/>
</dbReference>
<name>A0AAN6ZA75_9PEZI</name>
<reference evidence="6" key="2">
    <citation type="submission" date="2023-05" db="EMBL/GenBank/DDBJ databases">
        <authorList>
            <consortium name="Lawrence Berkeley National Laboratory"/>
            <person name="Steindorff A."/>
            <person name="Hensen N."/>
            <person name="Bonometti L."/>
            <person name="Westerberg I."/>
            <person name="Brannstrom I.O."/>
            <person name="Guillou S."/>
            <person name="Cros-Aarteil S."/>
            <person name="Calhoun S."/>
            <person name="Haridas S."/>
            <person name="Kuo A."/>
            <person name="Mondo S."/>
            <person name="Pangilinan J."/>
            <person name="Riley R."/>
            <person name="Labutti K."/>
            <person name="Andreopoulos B."/>
            <person name="Lipzen A."/>
            <person name="Chen C."/>
            <person name="Yanf M."/>
            <person name="Daum C."/>
            <person name="Ng V."/>
            <person name="Clum A."/>
            <person name="Ohm R."/>
            <person name="Martin F."/>
            <person name="Silar P."/>
            <person name="Natvig D."/>
            <person name="Lalanne C."/>
            <person name="Gautier V."/>
            <person name="Ament-Velasquez S.L."/>
            <person name="Kruys A."/>
            <person name="Hutchinson M.I."/>
            <person name="Powell A.J."/>
            <person name="Barry K."/>
            <person name="Miller A.N."/>
            <person name="Grigoriev I.V."/>
            <person name="Debuchy R."/>
            <person name="Gladieux P."/>
            <person name="Thoren M.H."/>
            <person name="Johannesson H."/>
        </authorList>
    </citation>
    <scope>NUCLEOTIDE SEQUENCE</scope>
    <source>
        <strain evidence="6">CBS 123565</strain>
    </source>
</reference>
<keyword evidence="4" id="KW-0349">Heme</keyword>
<dbReference type="GO" id="GO:0046872">
    <property type="term" value="F:metal ion binding"/>
    <property type="evidence" value="ECO:0007669"/>
    <property type="project" value="UniProtKB-KW"/>
</dbReference>
<dbReference type="Gene3D" id="1.20.58.480">
    <property type="match status" value="1"/>
</dbReference>
<dbReference type="Proteomes" id="UP001304895">
    <property type="component" value="Unassembled WGS sequence"/>
</dbReference>
<dbReference type="GO" id="GO:0034354">
    <property type="term" value="P:'de novo' NAD+ biosynthetic process from L-tryptophan"/>
    <property type="evidence" value="ECO:0007669"/>
    <property type="project" value="TreeGrafter"/>
</dbReference>
<dbReference type="EMBL" id="MU853423">
    <property type="protein sequence ID" value="KAK4131570.1"/>
    <property type="molecule type" value="Genomic_DNA"/>
</dbReference>
<proteinExistence type="inferred from homology"/>